<dbReference type="Pfam" id="PF16367">
    <property type="entry name" value="RRM_7"/>
    <property type="match status" value="1"/>
</dbReference>
<name>A0A669DHB3_ORENI</name>
<gene>
    <name evidence="14" type="primary">CPEB1</name>
    <name evidence="14" type="synonym">cpeb1</name>
</gene>
<proteinExistence type="inferred from homology"/>
<dbReference type="GO" id="GO:0000900">
    <property type="term" value="F:mRNA regulatory element binding translation repressor activity"/>
    <property type="evidence" value="ECO:0007669"/>
    <property type="project" value="TreeGrafter"/>
</dbReference>
<dbReference type="SUPFAM" id="SSF54928">
    <property type="entry name" value="RNA-binding domain, RBD"/>
    <property type="match status" value="1"/>
</dbReference>
<dbReference type="GO" id="GO:0043005">
    <property type="term" value="C:neuron projection"/>
    <property type="evidence" value="ECO:0007669"/>
    <property type="project" value="TreeGrafter"/>
</dbReference>
<dbReference type="PANTHER" id="PTHR12566">
    <property type="entry name" value="CYTOPLASMIC POLYADENYLATION ELEMENT BINDING PROTEIN CPEB"/>
    <property type="match status" value="1"/>
</dbReference>
<evidence type="ECO:0000256" key="1">
    <source>
        <dbReference type="ARBA" id="ARBA00004496"/>
    </source>
</evidence>
<evidence type="ECO:0000256" key="2">
    <source>
        <dbReference type="ARBA" id="ARBA00010347"/>
    </source>
</evidence>
<dbReference type="GO" id="GO:0005737">
    <property type="term" value="C:cytoplasm"/>
    <property type="evidence" value="ECO:0007669"/>
    <property type="project" value="UniProtKB-SubCell"/>
</dbReference>
<evidence type="ECO:0000256" key="6">
    <source>
        <dbReference type="ARBA" id="ARBA00022737"/>
    </source>
</evidence>
<dbReference type="InterPro" id="IPR012677">
    <property type="entry name" value="Nucleotide-bd_a/b_plait_sf"/>
</dbReference>
<dbReference type="GO" id="GO:0006397">
    <property type="term" value="P:mRNA processing"/>
    <property type="evidence" value="ECO:0007669"/>
    <property type="project" value="UniProtKB-KW"/>
</dbReference>
<protein>
    <submittedName>
        <fullName evidence="14">Cytoplasmic polyadenylation element binding protein 1a</fullName>
    </submittedName>
</protein>
<comment type="similarity">
    <text evidence="2">Belongs to the RRM CPEB family.</text>
</comment>
<feature type="domain" description="RRM" evidence="13">
    <location>
        <begin position="243"/>
        <end position="326"/>
    </location>
</feature>
<evidence type="ECO:0000256" key="9">
    <source>
        <dbReference type="ARBA" id="ARBA00022884"/>
    </source>
</evidence>
<reference evidence="14" key="3">
    <citation type="submission" date="2025-09" db="UniProtKB">
        <authorList>
            <consortium name="Ensembl"/>
        </authorList>
    </citation>
    <scope>IDENTIFICATION</scope>
</reference>
<dbReference type="InterPro" id="IPR032292">
    <property type="entry name" value="CEBP1_N"/>
</dbReference>
<comment type="function">
    <text evidence="10">Sequence-specific RNA-binding protein that regulates mRNA cytoplasmic polyadenylation and translation initiation during oocyte maturation and early development. Binds to the cytoplasmic polyadenylation element (CPE), an uridine-rich sequence element (consensus sequence 5'-UUUUUAU-3') within the mRNA 3'-UTR.</text>
</comment>
<evidence type="ECO:0000259" key="13">
    <source>
        <dbReference type="PROSITE" id="PS50102"/>
    </source>
</evidence>
<evidence type="ECO:0000256" key="3">
    <source>
        <dbReference type="ARBA" id="ARBA00022490"/>
    </source>
</evidence>
<keyword evidence="5" id="KW-0479">Metal-binding</keyword>
<dbReference type="PROSITE" id="PS50102">
    <property type="entry name" value="RRM"/>
    <property type="match status" value="1"/>
</dbReference>
<organism evidence="14 15">
    <name type="scientific">Oreochromis niloticus</name>
    <name type="common">Nile tilapia</name>
    <name type="synonym">Tilapia nilotica</name>
    <dbReference type="NCBI Taxonomy" id="8128"/>
    <lineage>
        <taxon>Eukaryota</taxon>
        <taxon>Metazoa</taxon>
        <taxon>Chordata</taxon>
        <taxon>Craniata</taxon>
        <taxon>Vertebrata</taxon>
        <taxon>Euteleostomi</taxon>
        <taxon>Actinopterygii</taxon>
        <taxon>Neopterygii</taxon>
        <taxon>Teleostei</taxon>
        <taxon>Neoteleostei</taxon>
        <taxon>Acanthomorphata</taxon>
        <taxon>Ovalentaria</taxon>
        <taxon>Cichlomorphae</taxon>
        <taxon>Cichliformes</taxon>
        <taxon>Cichlidae</taxon>
        <taxon>African cichlids</taxon>
        <taxon>Pseudocrenilabrinae</taxon>
        <taxon>Oreochromini</taxon>
        <taxon>Oreochromis</taxon>
    </lineage>
</organism>
<evidence type="ECO:0000313" key="15">
    <source>
        <dbReference type="Proteomes" id="UP000005207"/>
    </source>
</evidence>
<dbReference type="FunFam" id="3.30.70.330:FF:000054">
    <property type="entry name" value="Cytoplasmic polyadenylation element-binding protein 1"/>
    <property type="match status" value="1"/>
</dbReference>
<evidence type="ECO:0000256" key="10">
    <source>
        <dbReference type="ARBA" id="ARBA00055039"/>
    </source>
</evidence>
<dbReference type="Ensembl" id="ENSONIT00000059114.1">
    <property type="protein sequence ID" value="ENSONIP00000060122.1"/>
    <property type="gene ID" value="ENSONIG00000005763.2"/>
</dbReference>
<keyword evidence="6" id="KW-0677">Repeat</keyword>
<dbReference type="InterPro" id="IPR000504">
    <property type="entry name" value="RRM_dom"/>
</dbReference>
<dbReference type="InterPro" id="IPR034819">
    <property type="entry name" value="CPEB"/>
</dbReference>
<dbReference type="InterPro" id="IPR034977">
    <property type="entry name" value="CPEB1_RRM1"/>
</dbReference>
<dbReference type="Pfam" id="PF16366">
    <property type="entry name" value="CEBP_ZZ"/>
    <property type="match status" value="1"/>
</dbReference>
<evidence type="ECO:0000256" key="12">
    <source>
        <dbReference type="SAM" id="MobiDB-lite"/>
    </source>
</evidence>
<evidence type="ECO:0000256" key="5">
    <source>
        <dbReference type="ARBA" id="ARBA00022723"/>
    </source>
</evidence>
<evidence type="ECO:0000256" key="11">
    <source>
        <dbReference type="PROSITE-ProRule" id="PRU00176"/>
    </source>
</evidence>
<dbReference type="GO" id="GO:0045202">
    <property type="term" value="C:synapse"/>
    <property type="evidence" value="ECO:0007669"/>
    <property type="project" value="TreeGrafter"/>
</dbReference>
<dbReference type="CDD" id="cd12723">
    <property type="entry name" value="RRM1_CPEB1"/>
    <property type="match status" value="1"/>
</dbReference>
<evidence type="ECO:0000313" key="14">
    <source>
        <dbReference type="Ensembl" id="ENSONIP00000060122.1"/>
    </source>
</evidence>
<dbReference type="GeneTree" id="ENSGT00940000155524"/>
<dbReference type="GO" id="GO:0046872">
    <property type="term" value="F:metal ion binding"/>
    <property type="evidence" value="ECO:0007669"/>
    <property type="project" value="UniProtKB-KW"/>
</dbReference>
<feature type="region of interest" description="Disordered" evidence="12">
    <location>
        <begin position="160"/>
        <end position="187"/>
    </location>
</feature>
<sequence length="493" mass="56125">MCNYIFQQLMHCHKSKINLLEMHKIRQFGGSHHVALPYCIQGLRESAISTITSSPQSSLPELKSPLTHKHAYLVPILSQLSMVWVTFNSTKWQQLSDTAPSLNLSVNFRLFILIHRMEENMRPLYTNAYLLLQSTLRISPPLPYLTSNVQKDLLRLGSRLDPQDTSSPLTPPSSASPSSLAISRRWRGGSSWPGADVLDQPEDAFSIEREARLHRQAAAVNEATFTWSGQLPPRNNKDPLYSCKVFLGGVPWDITEAGLINTFSGYGPLTVEWPGKDGKHPRCPPKGYVYLVFENEKSVRALLHACSQDPFHPEDNREYYFKMSSRRMRCKDVQVIPWVISDSNYVRCPAQRLDPSKTVFVGALHGMLNAEALASIMNDLFGGVMYAGIDTDKHKYPIGSGRVTFNNQRSYLKAVCAAFVEIKTPKFTKKVQIDPYLEDSMCQVCLRQPGPFFCRDQACFKYYCRSCWHWQHSMDILSNHRPLMRNQKNRDSS</sequence>
<dbReference type="InterPro" id="IPR035979">
    <property type="entry name" value="RBD_domain_sf"/>
</dbReference>
<reference evidence="14" key="2">
    <citation type="submission" date="2025-08" db="UniProtKB">
        <authorList>
            <consortium name="Ensembl"/>
        </authorList>
    </citation>
    <scope>IDENTIFICATION</scope>
</reference>
<accession>A0A669DHB3</accession>
<dbReference type="FunFam" id="3.30.70.330:FF:000086">
    <property type="entry name" value="Putative Cytoplasmic polyadenylation element-binding protein 1"/>
    <property type="match status" value="1"/>
</dbReference>
<evidence type="ECO:0000256" key="8">
    <source>
        <dbReference type="ARBA" id="ARBA00022845"/>
    </source>
</evidence>
<keyword evidence="9 11" id="KW-0694">RNA-binding</keyword>
<dbReference type="GO" id="GO:0005634">
    <property type="term" value="C:nucleus"/>
    <property type="evidence" value="ECO:0007669"/>
    <property type="project" value="TreeGrafter"/>
</dbReference>
<dbReference type="Gene3D" id="3.30.70.330">
    <property type="match status" value="2"/>
</dbReference>
<dbReference type="GO" id="GO:0043022">
    <property type="term" value="F:ribosome binding"/>
    <property type="evidence" value="ECO:0007669"/>
    <property type="project" value="TreeGrafter"/>
</dbReference>
<dbReference type="FunFam" id="4.10.640.40:FF:000002">
    <property type="entry name" value="Putative Cytoplasmic polyadenylation element-binding protein 1"/>
    <property type="match status" value="1"/>
</dbReference>
<dbReference type="Proteomes" id="UP000005207">
    <property type="component" value="Linkage group LG1"/>
</dbReference>
<keyword evidence="3" id="KW-0963">Cytoplasm</keyword>
<dbReference type="Gene3D" id="4.10.640.40">
    <property type="entry name" value="Cytoplasmic polyadenylation element-binding protein, ZZ domain"/>
    <property type="match status" value="1"/>
</dbReference>
<evidence type="ECO:0000256" key="4">
    <source>
        <dbReference type="ARBA" id="ARBA00022664"/>
    </source>
</evidence>
<reference evidence="15" key="1">
    <citation type="submission" date="2012-01" db="EMBL/GenBank/DDBJ databases">
        <title>The Genome Sequence of Oreochromis niloticus (Nile Tilapia).</title>
        <authorList>
            <consortium name="Broad Institute Genome Assembly Team"/>
            <consortium name="Broad Institute Sequencing Platform"/>
            <person name="Di Palma F."/>
            <person name="Johnson J."/>
            <person name="Lander E.S."/>
            <person name="Lindblad-Toh K."/>
        </authorList>
    </citation>
    <scope>NUCLEOTIDE SEQUENCE [LARGE SCALE GENOMIC DNA]</scope>
</reference>
<dbReference type="GO" id="GO:2000766">
    <property type="term" value="P:negative regulation of cytoplasmic translation"/>
    <property type="evidence" value="ECO:0007669"/>
    <property type="project" value="TreeGrafter"/>
</dbReference>
<dbReference type="CDD" id="cd19757">
    <property type="entry name" value="Bbox1"/>
    <property type="match status" value="1"/>
</dbReference>
<dbReference type="Pfam" id="PF16368">
    <property type="entry name" value="CEBP1_N"/>
    <property type="match status" value="1"/>
</dbReference>
<keyword evidence="7" id="KW-0862">Zinc</keyword>
<dbReference type="InterPro" id="IPR032296">
    <property type="entry name" value="CEBP_ZZ"/>
</dbReference>
<evidence type="ECO:0000256" key="7">
    <source>
        <dbReference type="ARBA" id="ARBA00022833"/>
    </source>
</evidence>
<dbReference type="CDD" id="cd12725">
    <property type="entry name" value="RRM2_CPEB1"/>
    <property type="match status" value="1"/>
</dbReference>
<comment type="subcellular location">
    <subcellularLocation>
        <location evidence="1">Cytoplasm</location>
    </subcellularLocation>
</comment>
<dbReference type="GO" id="GO:0008135">
    <property type="term" value="F:translation factor activity, RNA binding"/>
    <property type="evidence" value="ECO:0007669"/>
    <property type="project" value="TreeGrafter"/>
</dbReference>
<dbReference type="InterPro" id="IPR038446">
    <property type="entry name" value="CEBP_ZZ_sf"/>
</dbReference>
<feature type="compositionally biased region" description="Low complexity" evidence="12">
    <location>
        <begin position="165"/>
        <end position="181"/>
    </location>
</feature>
<dbReference type="GO" id="GO:0003730">
    <property type="term" value="F:mRNA 3'-UTR binding"/>
    <property type="evidence" value="ECO:0007669"/>
    <property type="project" value="InterPro"/>
</dbReference>
<keyword evidence="4" id="KW-0507">mRNA processing</keyword>
<keyword evidence="15" id="KW-1185">Reference proteome</keyword>
<dbReference type="AlphaFoldDB" id="A0A669DHB3"/>
<dbReference type="PANTHER" id="PTHR12566:SF9">
    <property type="entry name" value="CYTOPLASMIC POLYADENYLATION ELEMENT-BINDING PROTEIN 1"/>
    <property type="match status" value="1"/>
</dbReference>
<keyword evidence="8" id="KW-0810">Translation regulation</keyword>